<evidence type="ECO:0000256" key="9">
    <source>
        <dbReference type="ARBA" id="ARBA00023134"/>
    </source>
</evidence>
<dbReference type="KEGG" id="pyr:P186_0923"/>
<evidence type="ECO:0000256" key="4">
    <source>
        <dbReference type="ARBA" id="ARBA00022723"/>
    </source>
</evidence>
<evidence type="ECO:0000256" key="7">
    <source>
        <dbReference type="ARBA" id="ARBA00022842"/>
    </source>
</evidence>
<dbReference type="GO" id="GO:0003743">
    <property type="term" value="F:translation initiation factor activity"/>
    <property type="evidence" value="ECO:0007669"/>
    <property type="project" value="UniProtKB-KW"/>
</dbReference>
<keyword evidence="7" id="KW-0460">Magnesium</keyword>
<feature type="domain" description="Tr-type G" evidence="11">
    <location>
        <begin position="20"/>
        <end position="219"/>
    </location>
</feature>
<comment type="similarity">
    <text evidence="1">Belongs to the TRAFAC class translation factor GTPase superfamily. Classic translation factor GTPase family. EIF2G subfamily.</text>
</comment>
<evidence type="ECO:0000256" key="8">
    <source>
        <dbReference type="ARBA" id="ARBA00022917"/>
    </source>
</evidence>
<dbReference type="GO" id="GO:0046872">
    <property type="term" value="F:metal ion binding"/>
    <property type="evidence" value="ECO:0007669"/>
    <property type="project" value="UniProtKB-KW"/>
</dbReference>
<dbReference type="InterPro" id="IPR000795">
    <property type="entry name" value="T_Tr_GTP-bd_dom"/>
</dbReference>
<dbReference type="PANTHER" id="PTHR42854">
    <property type="entry name" value="EUKARYOTIC TRANSLATION INITIATION FACTOR 2 SUBUNIT 3 FAMILY MEMBER"/>
    <property type="match status" value="1"/>
</dbReference>
<dbReference type="InterPro" id="IPR004161">
    <property type="entry name" value="EFTu-like_2"/>
</dbReference>
<dbReference type="InterPro" id="IPR044127">
    <property type="entry name" value="eIF2g_dom_2"/>
</dbReference>
<dbReference type="eggNOG" id="arCOG01563">
    <property type="taxonomic scope" value="Archaea"/>
</dbReference>
<dbReference type="GO" id="GO:0000049">
    <property type="term" value="F:tRNA binding"/>
    <property type="evidence" value="ECO:0007669"/>
    <property type="project" value="InterPro"/>
</dbReference>
<keyword evidence="4" id="KW-0479">Metal-binding</keyword>
<dbReference type="Pfam" id="PF03144">
    <property type="entry name" value="GTP_EFTU_D2"/>
    <property type="match status" value="1"/>
</dbReference>
<dbReference type="NCBIfam" id="TIGR03680">
    <property type="entry name" value="eif2g_arch"/>
    <property type="match status" value="1"/>
</dbReference>
<dbReference type="AlphaFoldDB" id="G7VB54"/>
<dbReference type="InterPro" id="IPR015256">
    <property type="entry name" value="eIF2g_C"/>
</dbReference>
<accession>G7VB54</accession>
<proteinExistence type="inferred from homology"/>
<dbReference type="Pfam" id="PF09173">
    <property type="entry name" value="eIF2_C"/>
    <property type="match status" value="1"/>
</dbReference>
<evidence type="ECO:0000256" key="1">
    <source>
        <dbReference type="ARBA" id="ARBA00005388"/>
    </source>
</evidence>
<dbReference type="InterPro" id="IPR044128">
    <property type="entry name" value="eIF2g_GTP-bd"/>
</dbReference>
<evidence type="ECO:0000256" key="3">
    <source>
        <dbReference type="ARBA" id="ARBA00022540"/>
    </source>
</evidence>
<protein>
    <recommendedName>
        <fullName evidence="2">protein-synthesizing GTPase</fullName>
        <ecNumber evidence="2">3.6.5.3</ecNumber>
    </recommendedName>
</protein>
<keyword evidence="6" id="KW-0378">Hydrolase</keyword>
<keyword evidence="9" id="KW-0342">GTP-binding</keyword>
<dbReference type="Gene3D" id="2.40.30.10">
    <property type="entry name" value="Translation factors"/>
    <property type="match status" value="2"/>
</dbReference>
<evidence type="ECO:0000256" key="2">
    <source>
        <dbReference type="ARBA" id="ARBA00011986"/>
    </source>
</evidence>
<evidence type="ECO:0000313" key="12">
    <source>
        <dbReference type="EMBL" id="AET32364.1"/>
    </source>
</evidence>
<dbReference type="STRING" id="1104324.P186_0923"/>
<dbReference type="InterPro" id="IPR027417">
    <property type="entry name" value="P-loop_NTPase"/>
</dbReference>
<dbReference type="BioCyc" id="PSP1104324:GJSN-903-MONOMER"/>
<organism evidence="12 13">
    <name type="scientific">Pyrobaculum ferrireducens</name>
    <dbReference type="NCBI Taxonomy" id="1104324"/>
    <lineage>
        <taxon>Archaea</taxon>
        <taxon>Thermoproteota</taxon>
        <taxon>Thermoprotei</taxon>
        <taxon>Thermoproteales</taxon>
        <taxon>Thermoproteaceae</taxon>
        <taxon>Pyrobaculum</taxon>
    </lineage>
</organism>
<evidence type="ECO:0000256" key="10">
    <source>
        <dbReference type="ARBA" id="ARBA00048107"/>
    </source>
</evidence>
<reference evidence="12 13" key="1">
    <citation type="journal article" date="2012" name="J. Bacteriol.">
        <title>Complete genome sequence of strain 1860, a crenarchaeon of the genus pyrobaculum able to grow with various electron acceptors.</title>
        <authorList>
            <person name="Mardanov A.V."/>
            <person name="Gumerov V.M."/>
            <person name="Slobodkina G.B."/>
            <person name="Beletsky A.V."/>
            <person name="Bonch-Osmolovskaya E.A."/>
            <person name="Ravin N.V."/>
            <person name="Skryabin K.G."/>
        </authorList>
    </citation>
    <scope>NUCLEOTIDE SEQUENCE [LARGE SCALE GENOMIC DNA]</scope>
    <source>
        <strain evidence="12 13">1860</strain>
    </source>
</reference>
<dbReference type="GO" id="GO:0003924">
    <property type="term" value="F:GTPase activity"/>
    <property type="evidence" value="ECO:0007669"/>
    <property type="project" value="InterPro"/>
</dbReference>
<name>G7VB54_9CREN</name>
<keyword evidence="3 12" id="KW-0396">Initiation factor</keyword>
<dbReference type="Gene3D" id="3.40.50.300">
    <property type="entry name" value="P-loop containing nucleotide triphosphate hydrolases"/>
    <property type="match status" value="1"/>
</dbReference>
<sequence>MPRRVKYINVAVGGGMAFVYPDAIVSTAGHVDHGKTQTTYALSGVWVMRHSEEVKKAMTIKLGYTQVGIYDCGEEYYYSDGILQEGKCPGGGEPKLIRRVSLLDVPGHEVLVATMVSGAAVVDGALLVVDASQPAPQPQTAEHFAVLDIIGVRHMVVAQNKIDLVTREKALENYEQIRNFLKGTWAEKAKVVPISALHRVNIDVLATYIAKSVPRREAELGKPARFSVLRSFNVNPPGTPPEKLRGGVLGGTLLQGVLRVGDEIELRPGLKVDKPKPGYQPIYTKVLSIEYSGYKVEEARPGGLVGIMTGLDPALTKADALAGAVVGKPGTLPPVWTAVEIDTKPIPRAVGEKVEPLKQGEVVLVAVGPATVFGVVQSVKKDVVSVALKKAVCAEQGAKTVVIRQVKNRWIVTNYGVLKGGTAALE</sequence>
<dbReference type="CDD" id="cd03688">
    <property type="entry name" value="eIF2_gamma_II"/>
    <property type="match status" value="1"/>
</dbReference>
<dbReference type="PROSITE" id="PS51722">
    <property type="entry name" value="G_TR_2"/>
    <property type="match status" value="1"/>
</dbReference>
<dbReference type="PRINTS" id="PR00315">
    <property type="entry name" value="ELONGATNFCT"/>
</dbReference>
<dbReference type="HOGENOM" id="CLU_027154_0_1_2"/>
<dbReference type="InterPro" id="IPR009001">
    <property type="entry name" value="Transl_elong_EF1A/Init_IF2_C"/>
</dbReference>
<dbReference type="SUPFAM" id="SSF50465">
    <property type="entry name" value="EF-Tu/eEF-1alpha/eIF2-gamma C-terminal domain"/>
    <property type="match status" value="1"/>
</dbReference>
<dbReference type="NCBIfam" id="NF003077">
    <property type="entry name" value="PRK04000.1"/>
    <property type="match status" value="1"/>
</dbReference>
<evidence type="ECO:0000256" key="6">
    <source>
        <dbReference type="ARBA" id="ARBA00022801"/>
    </source>
</evidence>
<keyword evidence="13" id="KW-1185">Reference proteome</keyword>
<dbReference type="Pfam" id="PF00009">
    <property type="entry name" value="GTP_EFTU"/>
    <property type="match status" value="1"/>
</dbReference>
<dbReference type="CDD" id="cd01888">
    <property type="entry name" value="eIF2_gamma"/>
    <property type="match status" value="1"/>
</dbReference>
<dbReference type="InterPro" id="IPR050543">
    <property type="entry name" value="eIF2G"/>
</dbReference>
<dbReference type="GO" id="GO:0001731">
    <property type="term" value="P:formation of translation preinitiation complex"/>
    <property type="evidence" value="ECO:0007669"/>
    <property type="project" value="TreeGrafter"/>
</dbReference>
<dbReference type="GO" id="GO:0005525">
    <property type="term" value="F:GTP binding"/>
    <property type="evidence" value="ECO:0007669"/>
    <property type="project" value="UniProtKB-KW"/>
</dbReference>
<dbReference type="InterPro" id="IPR005225">
    <property type="entry name" value="Small_GTP-bd"/>
</dbReference>
<dbReference type="GO" id="GO:0005829">
    <property type="term" value="C:cytosol"/>
    <property type="evidence" value="ECO:0007669"/>
    <property type="project" value="TreeGrafter"/>
</dbReference>
<keyword evidence="5" id="KW-0547">Nucleotide-binding</keyword>
<keyword evidence="8" id="KW-0648">Protein biosynthesis</keyword>
<dbReference type="SUPFAM" id="SSF52540">
    <property type="entry name" value="P-loop containing nucleoside triphosphate hydrolases"/>
    <property type="match status" value="1"/>
</dbReference>
<dbReference type="SUPFAM" id="SSF50447">
    <property type="entry name" value="Translation proteins"/>
    <property type="match status" value="1"/>
</dbReference>
<evidence type="ECO:0000313" key="13">
    <source>
        <dbReference type="Proteomes" id="UP000005867"/>
    </source>
</evidence>
<dbReference type="InterPro" id="IPR009000">
    <property type="entry name" value="Transl_B-barrel_sf"/>
</dbReference>
<dbReference type="EMBL" id="CP003098">
    <property type="protein sequence ID" value="AET32364.1"/>
    <property type="molecule type" value="Genomic_DNA"/>
</dbReference>
<gene>
    <name evidence="12" type="ORF">P186_0923</name>
</gene>
<evidence type="ECO:0000259" key="11">
    <source>
        <dbReference type="PROSITE" id="PS51722"/>
    </source>
</evidence>
<dbReference type="NCBIfam" id="TIGR00231">
    <property type="entry name" value="small_GTP"/>
    <property type="match status" value="1"/>
</dbReference>
<comment type="catalytic activity">
    <reaction evidence="10">
        <text>GTP + H2O = GDP + phosphate + H(+)</text>
        <dbReference type="Rhea" id="RHEA:19669"/>
        <dbReference type="ChEBI" id="CHEBI:15377"/>
        <dbReference type="ChEBI" id="CHEBI:15378"/>
        <dbReference type="ChEBI" id="CHEBI:37565"/>
        <dbReference type="ChEBI" id="CHEBI:43474"/>
        <dbReference type="ChEBI" id="CHEBI:58189"/>
        <dbReference type="EC" id="3.6.5.3"/>
    </reaction>
</comment>
<dbReference type="EC" id="3.6.5.3" evidence="2"/>
<dbReference type="Proteomes" id="UP000005867">
    <property type="component" value="Chromosome"/>
</dbReference>
<dbReference type="InterPro" id="IPR022424">
    <property type="entry name" value="TIF2_gsu"/>
</dbReference>
<dbReference type="PANTHER" id="PTHR42854:SF3">
    <property type="entry name" value="EUKARYOTIC TRANSLATION INITIATION FACTOR 2 SUBUNIT 3-RELATED"/>
    <property type="match status" value="1"/>
</dbReference>
<evidence type="ECO:0000256" key="5">
    <source>
        <dbReference type="ARBA" id="ARBA00022741"/>
    </source>
</evidence>